<keyword evidence="3" id="KW-0731">Sigma factor</keyword>
<reference evidence="9 10" key="1">
    <citation type="submission" date="2022-10" db="EMBL/GenBank/DDBJ databases">
        <title>Luteolibacter flavescens strain MCCC 1K03193, whole genome shotgun sequencing project.</title>
        <authorList>
            <person name="Zhao G."/>
            <person name="Shen L."/>
        </authorList>
    </citation>
    <scope>NUCLEOTIDE SEQUENCE [LARGE SCALE GENOMIC DNA]</scope>
    <source>
        <strain evidence="9 10">MCCC 1K03193</strain>
    </source>
</reference>
<dbReference type="PANTHER" id="PTHR43133">
    <property type="entry name" value="RNA POLYMERASE ECF-TYPE SIGMA FACTO"/>
    <property type="match status" value="1"/>
</dbReference>
<dbReference type="EMBL" id="JAPDDS010000017">
    <property type="protein sequence ID" value="MCW1887410.1"/>
    <property type="molecule type" value="Genomic_DNA"/>
</dbReference>
<dbReference type="Proteomes" id="UP001207930">
    <property type="component" value="Unassembled WGS sequence"/>
</dbReference>
<feature type="transmembrane region" description="Helical" evidence="6">
    <location>
        <begin position="185"/>
        <end position="207"/>
    </location>
</feature>
<evidence type="ECO:0000256" key="3">
    <source>
        <dbReference type="ARBA" id="ARBA00023082"/>
    </source>
</evidence>
<dbReference type="Pfam" id="PF08281">
    <property type="entry name" value="Sigma70_r4_2"/>
    <property type="match status" value="1"/>
</dbReference>
<dbReference type="InterPro" id="IPR007627">
    <property type="entry name" value="RNA_pol_sigma70_r2"/>
</dbReference>
<comment type="caution">
    <text evidence="9">The sequence shown here is derived from an EMBL/GenBank/DDBJ whole genome shotgun (WGS) entry which is preliminary data.</text>
</comment>
<dbReference type="NCBIfam" id="TIGR02937">
    <property type="entry name" value="sigma70-ECF"/>
    <property type="match status" value="1"/>
</dbReference>
<feature type="domain" description="RNA polymerase sigma-70 region 2" evidence="7">
    <location>
        <begin position="35"/>
        <end position="104"/>
    </location>
</feature>
<keyword evidence="6" id="KW-1133">Transmembrane helix</keyword>
<feature type="domain" description="RNA polymerase sigma factor 70 region 4 type 2" evidence="8">
    <location>
        <begin position="130"/>
        <end position="181"/>
    </location>
</feature>
<feature type="transmembrane region" description="Helical" evidence="6">
    <location>
        <begin position="219"/>
        <end position="242"/>
    </location>
</feature>
<evidence type="ECO:0000256" key="5">
    <source>
        <dbReference type="ARBA" id="ARBA00023163"/>
    </source>
</evidence>
<dbReference type="InterPro" id="IPR036388">
    <property type="entry name" value="WH-like_DNA-bd_sf"/>
</dbReference>
<dbReference type="Gene3D" id="1.10.10.10">
    <property type="entry name" value="Winged helix-like DNA-binding domain superfamily/Winged helix DNA-binding domain"/>
    <property type="match status" value="1"/>
</dbReference>
<comment type="similarity">
    <text evidence="1">Belongs to the sigma-70 factor family. ECF subfamily.</text>
</comment>
<keyword evidence="5" id="KW-0804">Transcription</keyword>
<protein>
    <submittedName>
        <fullName evidence="9">Sigma-70 family RNA polymerase sigma factor</fullName>
    </submittedName>
</protein>
<dbReference type="CDD" id="cd06171">
    <property type="entry name" value="Sigma70_r4"/>
    <property type="match status" value="1"/>
</dbReference>
<dbReference type="Gene3D" id="1.10.1740.10">
    <property type="match status" value="1"/>
</dbReference>
<evidence type="ECO:0000259" key="7">
    <source>
        <dbReference type="Pfam" id="PF04542"/>
    </source>
</evidence>
<keyword evidence="4" id="KW-0238">DNA-binding</keyword>
<gene>
    <name evidence="9" type="ORF">OKA04_21915</name>
</gene>
<evidence type="ECO:0000313" key="9">
    <source>
        <dbReference type="EMBL" id="MCW1887410.1"/>
    </source>
</evidence>
<evidence type="ECO:0000313" key="10">
    <source>
        <dbReference type="Proteomes" id="UP001207930"/>
    </source>
</evidence>
<evidence type="ECO:0000259" key="8">
    <source>
        <dbReference type="Pfam" id="PF08281"/>
    </source>
</evidence>
<sequence length="744" mass="80767">MSVFRAFSRSIDSARCDADFRRYVSDGNADAFRRLVERHLPLVQETAARVLGGRAGWIDDVSQDVFLMLARKARQLPPEIVLSAWLHRQSVRRALDVVRSETRRRKREEIADLVPDESPGVDQWSAIAPQLDREMLRLPEQDRQVLILRFMERLTSEEIARRLGLSSAAVRKRVERALAKLRERLVVPLPGAGAGALTVTALAAYLSVPTAKAATASQVTAICSGSLAATAAAPTISLTVLTLMTKSQLCTAGAVVAIGAGAYFAGLGNGSATPREGTDARNDAAHTAAVANDSRASSRQAATSVSLPASKEGKLEMLRKILADPDAVSRSQSLDRFISRLAPEDFGDIASFLTSYPPATDLEREAITSATHLVISAWAQKDPIAALAFFEKSPNLSLVQLIGSIWGARDPEAAIAWARARPAGSVRADRVDPFMSGLISSLASQDIARAKALFAEMPVGVPSRSALPNLIPHLIAEGKEGMQAWLDGLQDDGFRKEATNLIANEIASDDPRAATEWLIERTGGVVDFSDMSVIFTKWMSKDREEALAYYDAQPAGEMRDQTFTAISFQLSGENMSDETIDWMTGRITNQYLPVVHMDKLFARWGEKDPAAAIAYLESQNSAIAAHVSTPFLQGLFNSSPASAAEYLQEHPDRVSPTAVTDVVKRLIVVDPGFVVPYLEGDNITGKSHAAAMVAWLQTKPEDAKAYLDANFETMPEESRKLLYAEDSVNAAIEGKITPRQLDGR</sequence>
<name>A0ABT3FWN8_9BACT</name>
<keyword evidence="10" id="KW-1185">Reference proteome</keyword>
<evidence type="ECO:0000256" key="6">
    <source>
        <dbReference type="SAM" id="Phobius"/>
    </source>
</evidence>
<dbReference type="InterPro" id="IPR013325">
    <property type="entry name" value="RNA_pol_sigma_r2"/>
</dbReference>
<proteinExistence type="inferred from homology"/>
<dbReference type="Pfam" id="PF04542">
    <property type="entry name" value="Sigma70_r2"/>
    <property type="match status" value="1"/>
</dbReference>
<evidence type="ECO:0000256" key="4">
    <source>
        <dbReference type="ARBA" id="ARBA00023125"/>
    </source>
</evidence>
<dbReference type="InterPro" id="IPR013249">
    <property type="entry name" value="RNA_pol_sigma70_r4_t2"/>
</dbReference>
<dbReference type="InterPro" id="IPR013324">
    <property type="entry name" value="RNA_pol_sigma_r3/r4-like"/>
</dbReference>
<accession>A0ABT3FWN8</accession>
<evidence type="ECO:0000256" key="2">
    <source>
        <dbReference type="ARBA" id="ARBA00023015"/>
    </source>
</evidence>
<evidence type="ECO:0000256" key="1">
    <source>
        <dbReference type="ARBA" id="ARBA00010641"/>
    </source>
</evidence>
<dbReference type="SUPFAM" id="SSF88946">
    <property type="entry name" value="Sigma2 domain of RNA polymerase sigma factors"/>
    <property type="match status" value="1"/>
</dbReference>
<keyword evidence="2" id="KW-0805">Transcription regulation</keyword>
<keyword evidence="6" id="KW-0812">Transmembrane</keyword>
<keyword evidence="6" id="KW-0472">Membrane</keyword>
<dbReference type="InterPro" id="IPR014284">
    <property type="entry name" value="RNA_pol_sigma-70_dom"/>
</dbReference>
<dbReference type="PANTHER" id="PTHR43133:SF8">
    <property type="entry name" value="RNA POLYMERASE SIGMA FACTOR HI_1459-RELATED"/>
    <property type="match status" value="1"/>
</dbReference>
<dbReference type="InterPro" id="IPR039425">
    <property type="entry name" value="RNA_pol_sigma-70-like"/>
</dbReference>
<dbReference type="RefSeq" id="WP_264503365.1">
    <property type="nucleotide sequence ID" value="NZ_JAPDDS010000017.1"/>
</dbReference>
<dbReference type="SUPFAM" id="SSF88659">
    <property type="entry name" value="Sigma3 and sigma4 domains of RNA polymerase sigma factors"/>
    <property type="match status" value="1"/>
</dbReference>
<organism evidence="9 10">
    <name type="scientific">Luteolibacter flavescens</name>
    <dbReference type="NCBI Taxonomy" id="1859460"/>
    <lineage>
        <taxon>Bacteria</taxon>
        <taxon>Pseudomonadati</taxon>
        <taxon>Verrucomicrobiota</taxon>
        <taxon>Verrucomicrobiia</taxon>
        <taxon>Verrucomicrobiales</taxon>
        <taxon>Verrucomicrobiaceae</taxon>
        <taxon>Luteolibacter</taxon>
    </lineage>
</organism>